<comment type="caution">
    <text evidence="2">The sequence shown here is derived from an EMBL/GenBank/DDBJ whole genome shotgun (WGS) entry which is preliminary data.</text>
</comment>
<dbReference type="Proteomes" id="UP000720189">
    <property type="component" value="Unassembled WGS sequence"/>
</dbReference>
<dbReference type="GeneID" id="70230849"/>
<dbReference type="RefSeq" id="XP_046043045.1">
    <property type="nucleotide sequence ID" value="XM_046200895.1"/>
</dbReference>
<gene>
    <name evidence="2" type="ORF">BKA55DRAFT_716082</name>
</gene>
<evidence type="ECO:0000313" key="2">
    <source>
        <dbReference type="EMBL" id="KAH7230234.1"/>
    </source>
</evidence>
<protein>
    <submittedName>
        <fullName evidence="2">Heterokaryon incompatibility protein-domain-containing protein</fullName>
    </submittedName>
</protein>
<proteinExistence type="predicted"/>
<sequence>MCALLYWAAGCSLINYGGMVAFFNIDLPSGAQLPARSMGSMYSRFGMRALENGACMIDLCDPVADYRPPIEVDLRSTFPDGIVIKDGESKPLRPWLFGNWYKSGFVGNNQLLMVGLGVRLGISGKIQDSVDYDRDTVNLRGSYLRFRTDQDINFIPGRILAADSGSSYAFSKLKGWLNICDNHHPCLSSDILRSLPTRVLDVATSQDKIFLRKTAGKQGKYLALSHSWGSTHRLTLKNANLARFLTDGVSVSAIPKTFRDAVQIARELGIAYVWIDSLCIIQDDAADWEVEASRMGLVYANSYLTVAALSSKDDSSGCFPDMSTRYEEPFVSLDVRSTGRRSFVHAAPVAWWDDNDVLPHMGGRCTWATDEVTDCQGGHSSWLYVTPEWMPPSPKRHPDTYLLGEFGGVFDPIGDEPLSKRGWTLQERLLSPRTIHYGRTQMYWECQGCVFAEDGAILRRMFTTPKDLWGTRPEDPEDPAENRNRQWMRLVEQYSIRNLTVASDKLPALSGLANLFGTRTGDTYLAGLWKSGLMNGLNWGIKLYEPTHQCSDPAHDAAMPPATKSPVKSPAEYRAPSWSWASLDAEIDYMFALKDELLATCVDVRVKPMGKDAFGRVVSGRLTLKGPVYALSPRPLEGREGVIHPLQTGVVATWSSGKKIFRFWRDASKVLKKGIAHFDNEPTFPSVALFLDSNYALILKESQGNIYNRIGRASFQGKAEERDKIDMPEGAVRQVIIV</sequence>
<dbReference type="PANTHER" id="PTHR33112">
    <property type="entry name" value="DOMAIN PROTEIN, PUTATIVE-RELATED"/>
    <property type="match status" value="1"/>
</dbReference>
<dbReference type="EMBL" id="JAGMUX010000023">
    <property type="protein sequence ID" value="KAH7230234.1"/>
    <property type="molecule type" value="Genomic_DNA"/>
</dbReference>
<accession>A0A9P9JVB2</accession>
<reference evidence="2" key="1">
    <citation type="journal article" date="2021" name="Nat. Commun.">
        <title>Genetic determinants of endophytism in the Arabidopsis root mycobiome.</title>
        <authorList>
            <person name="Mesny F."/>
            <person name="Miyauchi S."/>
            <person name="Thiergart T."/>
            <person name="Pickel B."/>
            <person name="Atanasova L."/>
            <person name="Karlsson M."/>
            <person name="Huettel B."/>
            <person name="Barry K.W."/>
            <person name="Haridas S."/>
            <person name="Chen C."/>
            <person name="Bauer D."/>
            <person name="Andreopoulos W."/>
            <person name="Pangilinan J."/>
            <person name="LaButti K."/>
            <person name="Riley R."/>
            <person name="Lipzen A."/>
            <person name="Clum A."/>
            <person name="Drula E."/>
            <person name="Henrissat B."/>
            <person name="Kohler A."/>
            <person name="Grigoriev I.V."/>
            <person name="Martin F.M."/>
            <person name="Hacquard S."/>
        </authorList>
    </citation>
    <scope>NUCLEOTIDE SEQUENCE</scope>
    <source>
        <strain evidence="2">MPI-CAGE-AT-0023</strain>
    </source>
</reference>
<evidence type="ECO:0000313" key="3">
    <source>
        <dbReference type="Proteomes" id="UP000720189"/>
    </source>
</evidence>
<keyword evidence="3" id="KW-1185">Reference proteome</keyword>
<dbReference type="OrthoDB" id="47007at2759"/>
<dbReference type="AlphaFoldDB" id="A0A9P9JVB2"/>
<evidence type="ECO:0000259" key="1">
    <source>
        <dbReference type="Pfam" id="PF06985"/>
    </source>
</evidence>
<dbReference type="Pfam" id="PF06985">
    <property type="entry name" value="HET"/>
    <property type="match status" value="1"/>
</dbReference>
<dbReference type="PANTHER" id="PTHR33112:SF16">
    <property type="entry name" value="HETEROKARYON INCOMPATIBILITY DOMAIN-CONTAINING PROTEIN"/>
    <property type="match status" value="1"/>
</dbReference>
<dbReference type="InterPro" id="IPR010730">
    <property type="entry name" value="HET"/>
</dbReference>
<name>A0A9P9JVB2_FUSRE</name>
<feature type="domain" description="Heterokaryon incompatibility" evidence="1">
    <location>
        <begin position="221"/>
        <end position="427"/>
    </location>
</feature>
<organism evidence="2 3">
    <name type="scientific">Fusarium redolens</name>
    <dbReference type="NCBI Taxonomy" id="48865"/>
    <lineage>
        <taxon>Eukaryota</taxon>
        <taxon>Fungi</taxon>
        <taxon>Dikarya</taxon>
        <taxon>Ascomycota</taxon>
        <taxon>Pezizomycotina</taxon>
        <taxon>Sordariomycetes</taxon>
        <taxon>Hypocreomycetidae</taxon>
        <taxon>Hypocreales</taxon>
        <taxon>Nectriaceae</taxon>
        <taxon>Fusarium</taxon>
        <taxon>Fusarium redolens species complex</taxon>
    </lineage>
</organism>